<comment type="caution">
    <text evidence="1">The sequence shown here is derived from an EMBL/GenBank/DDBJ whole genome shotgun (WGS) entry which is preliminary data.</text>
</comment>
<reference evidence="2" key="1">
    <citation type="journal article" date="2019" name="Int. J. Syst. Evol. Microbiol.">
        <title>The Global Catalogue of Microorganisms (GCM) 10K type strain sequencing project: providing services to taxonomists for standard genome sequencing and annotation.</title>
        <authorList>
            <consortium name="The Broad Institute Genomics Platform"/>
            <consortium name="The Broad Institute Genome Sequencing Center for Infectious Disease"/>
            <person name="Wu L."/>
            <person name="Ma J."/>
        </authorList>
    </citation>
    <scope>NUCLEOTIDE SEQUENCE [LARGE SCALE GENOMIC DNA]</scope>
    <source>
        <strain evidence="2">KCTC 42423</strain>
    </source>
</reference>
<dbReference type="Proteomes" id="UP001597459">
    <property type="component" value="Unassembled WGS sequence"/>
</dbReference>
<protein>
    <submittedName>
        <fullName evidence="1">Uncharacterized protein</fullName>
    </submittedName>
</protein>
<keyword evidence="2" id="KW-1185">Reference proteome</keyword>
<gene>
    <name evidence="1" type="ORF">ACFSTE_22395</name>
</gene>
<sequence length="50" mass="5602">MKTVHTSITASLLQSNPALSLSYTFYTQEAVSGNDISEQSGKVQYVWKYE</sequence>
<proteinExistence type="predicted"/>
<evidence type="ECO:0000313" key="2">
    <source>
        <dbReference type="Proteomes" id="UP001597459"/>
    </source>
</evidence>
<evidence type="ECO:0000313" key="1">
    <source>
        <dbReference type="EMBL" id="MFD2593605.1"/>
    </source>
</evidence>
<accession>A0ABW5NDQ3</accession>
<organism evidence="1 2">
    <name type="scientific">Aquimarina hainanensis</name>
    <dbReference type="NCBI Taxonomy" id="1578017"/>
    <lineage>
        <taxon>Bacteria</taxon>
        <taxon>Pseudomonadati</taxon>
        <taxon>Bacteroidota</taxon>
        <taxon>Flavobacteriia</taxon>
        <taxon>Flavobacteriales</taxon>
        <taxon>Flavobacteriaceae</taxon>
        <taxon>Aquimarina</taxon>
    </lineage>
</organism>
<dbReference type="RefSeq" id="WP_378253938.1">
    <property type="nucleotide sequence ID" value="NZ_JBHSJV010000001.1"/>
</dbReference>
<dbReference type="EMBL" id="JBHULX010000048">
    <property type="protein sequence ID" value="MFD2593605.1"/>
    <property type="molecule type" value="Genomic_DNA"/>
</dbReference>
<name>A0ABW5NDQ3_9FLAO</name>